<dbReference type="EMBL" id="ML994620">
    <property type="protein sequence ID" value="KAF2189950.1"/>
    <property type="molecule type" value="Genomic_DNA"/>
</dbReference>
<protein>
    <recommendedName>
        <fullName evidence="2">Helicase C-terminal domain-containing protein</fullName>
    </recommendedName>
</protein>
<reference evidence="3" key="1">
    <citation type="journal article" date="2020" name="Stud. Mycol.">
        <title>101 Dothideomycetes genomes: a test case for predicting lifestyles and emergence of pathogens.</title>
        <authorList>
            <person name="Haridas S."/>
            <person name="Albert R."/>
            <person name="Binder M."/>
            <person name="Bloem J."/>
            <person name="Labutti K."/>
            <person name="Salamov A."/>
            <person name="Andreopoulos B."/>
            <person name="Baker S."/>
            <person name="Barry K."/>
            <person name="Bills G."/>
            <person name="Bluhm B."/>
            <person name="Cannon C."/>
            <person name="Castanera R."/>
            <person name="Culley D."/>
            <person name="Daum C."/>
            <person name="Ezra D."/>
            <person name="Gonzalez J."/>
            <person name="Henrissat B."/>
            <person name="Kuo A."/>
            <person name="Liang C."/>
            <person name="Lipzen A."/>
            <person name="Lutzoni F."/>
            <person name="Magnuson J."/>
            <person name="Mondo S."/>
            <person name="Nolan M."/>
            <person name="Ohm R."/>
            <person name="Pangilinan J."/>
            <person name="Park H.-J."/>
            <person name="Ramirez L."/>
            <person name="Alfaro M."/>
            <person name="Sun H."/>
            <person name="Tritt A."/>
            <person name="Yoshinaga Y."/>
            <person name="Zwiers L.-H."/>
            <person name="Turgeon B."/>
            <person name="Goodwin S."/>
            <person name="Spatafora J."/>
            <person name="Crous P."/>
            <person name="Grigoriev I."/>
        </authorList>
    </citation>
    <scope>NUCLEOTIDE SEQUENCE</scope>
    <source>
        <strain evidence="3">CBS 207.26</strain>
    </source>
</reference>
<feature type="compositionally biased region" description="Polar residues" evidence="1">
    <location>
        <begin position="382"/>
        <end position="395"/>
    </location>
</feature>
<dbReference type="OrthoDB" id="4511048at2759"/>
<dbReference type="Pfam" id="PF00271">
    <property type="entry name" value="Helicase_C"/>
    <property type="match status" value="1"/>
</dbReference>
<keyword evidence="4" id="KW-1185">Reference proteome</keyword>
<feature type="compositionally biased region" description="Polar residues" evidence="1">
    <location>
        <begin position="324"/>
        <end position="345"/>
    </location>
</feature>
<proteinExistence type="predicted"/>
<evidence type="ECO:0000256" key="1">
    <source>
        <dbReference type="SAM" id="MobiDB-lite"/>
    </source>
</evidence>
<dbReference type="Proteomes" id="UP000800200">
    <property type="component" value="Unassembled WGS sequence"/>
</dbReference>
<sequence length="1279" mass="144222">MVVLSLSALSASRMSSCASCPPHLQYRRSLFPTDAMAADRGESRDLEIESDWDDNEVQKYAQGYRAPDYAPKSKDWYAENINGSGSQMSKTVIKQGFGCSDEVYGDLFQAIKTSAGKDPTFRRFNHNTPIKRKSTFTPGNLKLQAYEDEDGVVVRQPVYQFRDTRLEFYMLHTDKSVFAFRVSSVIKDDYQDILRRPFEGVIGNESIDFAKLKETAKDFMRDYPERVKDPAIEVDDIQLWSCAAVSPCSIRNGPALSDAGYVVEQQCRGTWAFIITSTATPESDPELIKTFNAIRSPNVEMLDNPPTLRSPDVEMLDNPPTLHITESVNTAPEKQTPANAGSLSDKNVDSPKVTPSQSAPTTLLPGGPSHGPENPRLPSLMKSPTVQPPVTQGLTSGVHRQISSEISGDPFSPRGSISSKETTDLVDLTTDDSDPGTRDDAARLKRLQDMVVIDDEQWTQEFGYQDKTDEEIQLMEAFEAGLDPETKAIMSRVNNPAYIRASRNFRIPIEKISDSTDFIKFDPRWLLGPGAGLFPHQILSSSEQVHQSQTKGGGFDGSKMGIGKTHPWLAQVVVKYWIQRLRFQIAVDEKKGKSTRHLIYDGHPKDAVCPSRKSLPIDCPCEPKSWTRNYEIPPGCFIMLALPHTIREWVKAVKDLFEGAQLLDDPEFPFRVAIEHADTNNELRRTAREQSGYRIRKGEILPNHLAPLTGEEMVLMARLPDWSKGDKKNAQGVNTKKQPCPYEVVGDSRFFRLDPPDDATITRPSRHASRFLIITTPQSLRTKVVDRFAVKRKSKQSGIGKGEREDDSGNLLGISEVGFDEIHNYARGESSTLTLLRNLQINQATLSGDCFTYWGLSGTCRIGGITVLASHLSNMVARYEWNAWADDDNDITAERKIHLQHLTRDVNPRVKKADHPAPVVQLVSQWKSMLGEVRNGNTTMQDLTQRNDYLQHIDLCKRIVRDFVIERDQETKRLDGGPLVATAAIKIRYESVETRYAKCDVDYLKELQNSVVSTQKNILESRRQDWVAKGRKGEEPVRCTDTRFIGAFYDVILASTSPGLVRWYTGLKLDGLQVDNIRSWFKDPKSCPMWSAFDEIIKGDEKYKKFMEDISKLESSRKSSRSNYARNQALVGFRCPVTSLLYLIGMAKQFKFDPIQTSKLDDLAEREVTLVHSGMAQSERNVSIDAFQDIHGGPRYLLTTIDLFAEGTALQAANYVFQIDPHPRDDKADQFFARPNRYGQREEHIYFKQYYNLDSSVDRGIMVTRELKKNMVTAVTASK</sequence>
<dbReference type="PROSITE" id="PS51194">
    <property type="entry name" value="HELICASE_CTER"/>
    <property type="match status" value="1"/>
</dbReference>
<feature type="region of interest" description="Disordered" evidence="1">
    <location>
        <begin position="302"/>
        <end position="438"/>
    </location>
</feature>
<evidence type="ECO:0000313" key="3">
    <source>
        <dbReference type="EMBL" id="KAF2189950.1"/>
    </source>
</evidence>
<gene>
    <name evidence="3" type="ORF">K469DRAFT_50619</name>
</gene>
<dbReference type="AlphaFoldDB" id="A0A6A6EIK0"/>
<organism evidence="3 4">
    <name type="scientific">Zopfia rhizophila CBS 207.26</name>
    <dbReference type="NCBI Taxonomy" id="1314779"/>
    <lineage>
        <taxon>Eukaryota</taxon>
        <taxon>Fungi</taxon>
        <taxon>Dikarya</taxon>
        <taxon>Ascomycota</taxon>
        <taxon>Pezizomycotina</taxon>
        <taxon>Dothideomycetes</taxon>
        <taxon>Dothideomycetes incertae sedis</taxon>
        <taxon>Zopfiaceae</taxon>
        <taxon>Zopfia</taxon>
    </lineage>
</organism>
<accession>A0A6A6EIK0</accession>
<feature type="domain" description="Helicase C-terminal" evidence="2">
    <location>
        <begin position="1105"/>
        <end position="1279"/>
    </location>
</feature>
<dbReference type="Gene3D" id="3.40.50.300">
    <property type="entry name" value="P-loop containing nucleotide triphosphate hydrolases"/>
    <property type="match status" value="1"/>
</dbReference>
<dbReference type="SUPFAM" id="SSF52540">
    <property type="entry name" value="P-loop containing nucleoside triphosphate hydrolases"/>
    <property type="match status" value="1"/>
</dbReference>
<name>A0A6A6EIK0_9PEZI</name>
<evidence type="ECO:0000259" key="2">
    <source>
        <dbReference type="PROSITE" id="PS51194"/>
    </source>
</evidence>
<dbReference type="InterPro" id="IPR001650">
    <property type="entry name" value="Helicase_C-like"/>
</dbReference>
<evidence type="ECO:0000313" key="4">
    <source>
        <dbReference type="Proteomes" id="UP000800200"/>
    </source>
</evidence>
<dbReference type="InterPro" id="IPR027417">
    <property type="entry name" value="P-loop_NTPase"/>
</dbReference>